<comment type="caution">
    <text evidence="2">The sequence shown here is derived from an EMBL/GenBank/DDBJ whole genome shotgun (WGS) entry which is preliminary data.</text>
</comment>
<name>A0ABT8Y7H1_9SPHN</name>
<keyword evidence="3" id="KW-1185">Reference proteome</keyword>
<organism evidence="2 3">
    <name type="scientific">Sphingomonas natans</name>
    <dbReference type="NCBI Taxonomy" id="3063330"/>
    <lineage>
        <taxon>Bacteria</taxon>
        <taxon>Pseudomonadati</taxon>
        <taxon>Pseudomonadota</taxon>
        <taxon>Alphaproteobacteria</taxon>
        <taxon>Sphingomonadales</taxon>
        <taxon>Sphingomonadaceae</taxon>
        <taxon>Sphingomonas</taxon>
    </lineage>
</organism>
<feature type="transmembrane region" description="Helical" evidence="1">
    <location>
        <begin position="31"/>
        <end position="49"/>
    </location>
</feature>
<dbReference type="RefSeq" id="WP_303541322.1">
    <property type="nucleotide sequence ID" value="NZ_JAUOTP010000003.1"/>
</dbReference>
<dbReference type="Proteomes" id="UP001169764">
    <property type="component" value="Unassembled WGS sequence"/>
</dbReference>
<keyword evidence="1" id="KW-1133">Transmembrane helix</keyword>
<proteinExistence type="predicted"/>
<keyword evidence="1" id="KW-0472">Membrane</keyword>
<dbReference type="EMBL" id="JAUOTP010000003">
    <property type="protein sequence ID" value="MDO6414263.1"/>
    <property type="molecule type" value="Genomic_DNA"/>
</dbReference>
<evidence type="ECO:0000313" key="2">
    <source>
        <dbReference type="EMBL" id="MDO6414263.1"/>
    </source>
</evidence>
<gene>
    <name evidence="2" type="ORF">Q4F19_07700</name>
</gene>
<sequence>MLITTTSVAMLVLILIGLELGRVRLITGLLGWAMWSVVVLLPVAAAVHLSA</sequence>
<reference evidence="2" key="1">
    <citation type="submission" date="2023-07" db="EMBL/GenBank/DDBJ databases">
        <authorList>
            <person name="Kim M."/>
        </authorList>
    </citation>
    <scope>NUCLEOTIDE SEQUENCE</scope>
    <source>
        <strain evidence="2">BIUV-7</strain>
    </source>
</reference>
<accession>A0ABT8Y7H1</accession>
<keyword evidence="1" id="KW-0812">Transmembrane</keyword>
<evidence type="ECO:0000313" key="3">
    <source>
        <dbReference type="Proteomes" id="UP001169764"/>
    </source>
</evidence>
<protein>
    <submittedName>
        <fullName evidence="2">Uncharacterized protein</fullName>
    </submittedName>
</protein>
<evidence type="ECO:0000256" key="1">
    <source>
        <dbReference type="SAM" id="Phobius"/>
    </source>
</evidence>